<protein>
    <submittedName>
        <fullName evidence="5">Doubled CXXCH domain-containing protein</fullName>
    </submittedName>
</protein>
<dbReference type="Gene3D" id="1.25.10.10">
    <property type="entry name" value="Leucine-rich Repeat Variant"/>
    <property type="match status" value="1"/>
</dbReference>
<dbReference type="PANTHER" id="PTHR35038">
    <property type="entry name" value="DISSIMILATORY SULFITE REDUCTASE SIRA"/>
    <property type="match status" value="1"/>
</dbReference>
<evidence type="ECO:0000256" key="2">
    <source>
        <dbReference type="PROSITE-ProRule" id="PRU00339"/>
    </source>
</evidence>
<evidence type="ECO:0000256" key="1">
    <source>
        <dbReference type="ARBA" id="ARBA00022729"/>
    </source>
</evidence>
<sequence length="774" mass="84730">MRVRKNTSRWWRNEWLALWLLLLPMLALAAPPAPQPKLADGYVEQTRCSGCHAAAAAAWAGSHHSWSLRAATAGNVLGDFADVEYRDEAGVSMRFFRRGERFFVQAEGEDGQSADFPIAYTFGFFPLQQYLIERPGGRLQSLTVAWDSRPREAGGQRWFSLYPGQRFTPDDALHWTGRYQNWNAMCADCHSGNLRKGYDPASDSFRTTWSEMAVGCQSCHGPGERHVAWAEQRGAQPPSGLKAADMGLAVDFRGGGHGYEVEQCARCHSRRESLGVGSAPGRPLLDAMRPTALSAGLYHADGQILDEVFEYGSFVQSRMFAMGVTCRDCHEPHSTSLRAEGNALCAGCHNPQGNPRFPSLQKKRYDDPSHHFHPAGSPGAQCVNCHAPARNYMVVDARRDHGFRIPRPDLAASSAAPDACTACHQGREPAWAAQVIEEKLGQPQRPPHYGTVLAAARRHDPQVVGELARLIEDRTRPAIVRASAAELAAGYGAPLVDGLQRALGDAGAQVRMTALRGLEGLPAEQRLARLAPLLDDPSLAVRDQAARALADLRGAPLGEDVRTRLDALLAELEPRLAANADLPGARLNLAVLRERLGRPAEAEADYRMALRQDARFAPARVNLVQLLAGQQRLAEAEPLLRAGLALAPQGDALADQAYALGLLLAQRGEDAEAADWLRRAADAAPQRARVHYNLGLLLGRLGRIDEASAALLRGLELASEDRDLLYALAHLNYRAGRYPLALGYSERLLRLQPQEAAYRRLHQRILRESRQAAP</sequence>
<dbReference type="InterPro" id="IPR010177">
    <property type="entry name" value="Paired_CXXCH_1"/>
</dbReference>
<dbReference type="InterPro" id="IPR036280">
    <property type="entry name" value="Multihaem_cyt_sf"/>
</dbReference>
<feature type="chain" id="PRO_5017370697" evidence="3">
    <location>
        <begin position="30"/>
        <end position="774"/>
    </location>
</feature>
<reference evidence="6" key="1">
    <citation type="submission" date="2016-10" db="EMBL/GenBank/DDBJ databases">
        <authorList>
            <person name="Varghese N."/>
            <person name="Submissions S."/>
        </authorList>
    </citation>
    <scope>NUCLEOTIDE SEQUENCE [LARGE SCALE GENOMIC DNA]</scope>
    <source>
        <strain evidence="6">JCM 18195</strain>
    </source>
</reference>
<keyword evidence="1 3" id="KW-0732">Signal</keyword>
<dbReference type="InterPro" id="IPR019734">
    <property type="entry name" value="TPR_rpt"/>
</dbReference>
<dbReference type="InterPro" id="IPR051829">
    <property type="entry name" value="Multiheme_Cytochr_ET"/>
</dbReference>
<dbReference type="Pfam" id="PF13432">
    <property type="entry name" value="TPR_16"/>
    <property type="match status" value="2"/>
</dbReference>
<dbReference type="GO" id="GO:0016491">
    <property type="term" value="F:oxidoreductase activity"/>
    <property type="evidence" value="ECO:0007669"/>
    <property type="project" value="TreeGrafter"/>
</dbReference>
<dbReference type="EMBL" id="FOXM01000005">
    <property type="protein sequence ID" value="SFP73691.1"/>
    <property type="molecule type" value="Genomic_DNA"/>
</dbReference>
<dbReference type="SUPFAM" id="SSF48452">
    <property type="entry name" value="TPR-like"/>
    <property type="match status" value="1"/>
</dbReference>
<keyword evidence="2" id="KW-0802">TPR repeat</keyword>
<dbReference type="CDD" id="cd08168">
    <property type="entry name" value="Cytochrom_C3"/>
    <property type="match status" value="1"/>
</dbReference>
<dbReference type="PANTHER" id="PTHR35038:SF8">
    <property type="entry name" value="C-TYPE POLYHEME CYTOCHROME OMCC"/>
    <property type="match status" value="1"/>
</dbReference>
<dbReference type="SUPFAM" id="SSF48695">
    <property type="entry name" value="Multiheme cytochromes"/>
    <property type="match status" value="1"/>
</dbReference>
<feature type="signal peptide" evidence="3">
    <location>
        <begin position="1"/>
        <end position="29"/>
    </location>
</feature>
<evidence type="ECO:0000313" key="6">
    <source>
        <dbReference type="Proteomes" id="UP000243084"/>
    </source>
</evidence>
<dbReference type="InterPro" id="IPR011990">
    <property type="entry name" value="TPR-like_helical_dom_sf"/>
</dbReference>
<feature type="domain" description="Doubled CXXCH motif" evidence="4">
    <location>
        <begin position="323"/>
        <end position="352"/>
    </location>
</feature>
<dbReference type="SMART" id="SM00028">
    <property type="entry name" value="TPR"/>
    <property type="match status" value="5"/>
</dbReference>
<dbReference type="Pfam" id="PF09699">
    <property type="entry name" value="Paired_CXXCH_1"/>
    <property type="match status" value="1"/>
</dbReference>
<dbReference type="AlphaFoldDB" id="A0A1I5SSS4"/>
<feature type="repeat" description="TPR" evidence="2">
    <location>
        <begin position="688"/>
        <end position="721"/>
    </location>
</feature>
<evidence type="ECO:0000313" key="5">
    <source>
        <dbReference type="EMBL" id="SFP73691.1"/>
    </source>
</evidence>
<evidence type="ECO:0000256" key="3">
    <source>
        <dbReference type="SAM" id="SignalP"/>
    </source>
</evidence>
<dbReference type="Gene3D" id="1.25.40.10">
    <property type="entry name" value="Tetratricopeptide repeat domain"/>
    <property type="match status" value="2"/>
</dbReference>
<name>A0A1I5SSS4_9GAMM</name>
<evidence type="ECO:0000259" key="4">
    <source>
        <dbReference type="Pfam" id="PF09699"/>
    </source>
</evidence>
<keyword evidence="6" id="KW-1185">Reference proteome</keyword>
<dbReference type="Gene3D" id="1.10.1130.10">
    <property type="entry name" value="Flavocytochrome C3, Chain A"/>
    <property type="match status" value="2"/>
</dbReference>
<dbReference type="Proteomes" id="UP000243084">
    <property type="component" value="Unassembled WGS sequence"/>
</dbReference>
<proteinExistence type="predicted"/>
<dbReference type="InterPro" id="IPR011989">
    <property type="entry name" value="ARM-like"/>
</dbReference>
<accession>A0A1I5SSS4</accession>
<organism evidence="5 6">
    <name type="scientific">Geopseudomonas sagittaria</name>
    <dbReference type="NCBI Taxonomy" id="1135990"/>
    <lineage>
        <taxon>Bacteria</taxon>
        <taxon>Pseudomonadati</taxon>
        <taxon>Pseudomonadota</taxon>
        <taxon>Gammaproteobacteria</taxon>
        <taxon>Pseudomonadales</taxon>
        <taxon>Pseudomonadaceae</taxon>
        <taxon>Geopseudomonas</taxon>
    </lineage>
</organism>
<dbReference type="PROSITE" id="PS50005">
    <property type="entry name" value="TPR"/>
    <property type="match status" value="1"/>
</dbReference>
<gene>
    <name evidence="5" type="ORF">SAMN05216229_10585</name>
</gene>
<dbReference type="OrthoDB" id="9814800at2"/>